<evidence type="ECO:0000256" key="1">
    <source>
        <dbReference type="ARBA" id="ARBA00006174"/>
    </source>
</evidence>
<protein>
    <submittedName>
        <fullName evidence="4">MmgE/PrpD family protein</fullName>
    </submittedName>
</protein>
<accession>A0A7X1THJ0</accession>
<dbReference type="RefSeq" id="WP_152761808.1">
    <property type="nucleotide sequence ID" value="NZ_WHNP01000021.1"/>
</dbReference>
<evidence type="ECO:0000259" key="3">
    <source>
        <dbReference type="Pfam" id="PF19305"/>
    </source>
</evidence>
<dbReference type="InterPro" id="IPR045336">
    <property type="entry name" value="MmgE_PrpD_N"/>
</dbReference>
<dbReference type="InterPro" id="IPR045337">
    <property type="entry name" value="MmgE_PrpD_C"/>
</dbReference>
<organism evidence="4 5">
    <name type="scientific">Paraburkholderia franconis</name>
    <dbReference type="NCBI Taxonomy" id="2654983"/>
    <lineage>
        <taxon>Bacteria</taxon>
        <taxon>Pseudomonadati</taxon>
        <taxon>Pseudomonadota</taxon>
        <taxon>Betaproteobacteria</taxon>
        <taxon>Burkholderiales</taxon>
        <taxon>Burkholderiaceae</taxon>
        <taxon>Paraburkholderia</taxon>
    </lineage>
</organism>
<dbReference type="InterPro" id="IPR042188">
    <property type="entry name" value="MmgE/PrpD_sf_2"/>
</dbReference>
<dbReference type="Gene3D" id="3.30.1330.120">
    <property type="entry name" value="2-methylcitrate dehydratase PrpD"/>
    <property type="match status" value="1"/>
</dbReference>
<keyword evidence="5" id="KW-1185">Reference proteome</keyword>
<dbReference type="PANTHER" id="PTHR16943:SF8">
    <property type="entry name" value="2-METHYLCITRATE DEHYDRATASE"/>
    <property type="match status" value="1"/>
</dbReference>
<dbReference type="AlphaFoldDB" id="A0A7X1THJ0"/>
<dbReference type="PANTHER" id="PTHR16943">
    <property type="entry name" value="2-METHYLCITRATE DEHYDRATASE-RELATED"/>
    <property type="match status" value="1"/>
</dbReference>
<dbReference type="Pfam" id="PF03972">
    <property type="entry name" value="MmgE_PrpD_N"/>
    <property type="match status" value="1"/>
</dbReference>
<dbReference type="EMBL" id="WHNP01000021">
    <property type="protein sequence ID" value="MPW19617.1"/>
    <property type="molecule type" value="Genomic_DNA"/>
</dbReference>
<dbReference type="SUPFAM" id="SSF103378">
    <property type="entry name" value="2-methylcitrate dehydratase PrpD"/>
    <property type="match status" value="1"/>
</dbReference>
<feature type="domain" description="MmgE/PrpD C-terminal" evidence="3">
    <location>
        <begin position="272"/>
        <end position="432"/>
    </location>
</feature>
<dbReference type="InterPro" id="IPR036148">
    <property type="entry name" value="MmgE/PrpD_sf"/>
</dbReference>
<reference evidence="4 5" key="1">
    <citation type="submission" date="2019-10" db="EMBL/GenBank/DDBJ databases">
        <title>Paraburkholderia sp. isolated from nodules of Mimosa pudica from Brazilian Atlantic Forest soils.</title>
        <authorList>
            <person name="Paulitsch F."/>
            <person name="Hungria M."/>
            <person name="Dall'Agnol R."/>
        </authorList>
    </citation>
    <scope>NUCLEOTIDE SEQUENCE [LARGE SCALE GENOMIC DNA]</scope>
    <source>
        <strain evidence="4 5">CNPSo 3157</strain>
    </source>
</reference>
<evidence type="ECO:0000313" key="4">
    <source>
        <dbReference type="EMBL" id="MPW19617.1"/>
    </source>
</evidence>
<dbReference type="Proteomes" id="UP000484381">
    <property type="component" value="Unassembled WGS sequence"/>
</dbReference>
<sequence length="469" mass="49931">MTTLSYEFTERILGWQADDAKLVDRCRLILLDGLAVAAAGAAQPGPMHMAEFSKEHQQAHGPSTVIGHGYCAPAAVAARINGMSMHVLDFEPMWNPPNHAVSTLLPALLALAELRERESGAPHGNALLRALAKGIEAQGRLRMSSGQIEPAQLTLHPPGVVGPLAAALACSDLLGLDTAHATAALGIAASRSGGVLANIGSQTKALHCGDAAAHGLEAALLAARGFTASTDALAGPRGWGNAYFGARFDSDCLLAPIAVGRALEPGLSWKLFPSQFATHYAITAALDARAQTDAFRADDVESIELHAPSMSYIDRPQPQTGLDGKFSWQYTTCVALLDGHVDPDSFSDTRRFAPDVEAMLARFKLNTDPSISGALDSMYVDLSVHMKNGTRLYARCDAPLGSWNRPVGNDIVRAKARGLLVDAVGESRADQVIYLAERKDIPLAVRDLMACLPYMRRSILASQITKTRD</sequence>
<dbReference type="InterPro" id="IPR042183">
    <property type="entry name" value="MmgE/PrpD_sf_1"/>
</dbReference>
<gene>
    <name evidence="4" type="ORF">GCT13_22610</name>
</gene>
<dbReference type="InterPro" id="IPR005656">
    <property type="entry name" value="MmgE_PrpD"/>
</dbReference>
<comment type="similarity">
    <text evidence="1">Belongs to the PrpD family.</text>
</comment>
<name>A0A7X1THJ0_9BURK</name>
<feature type="domain" description="MmgE/PrpD N-terminal" evidence="2">
    <location>
        <begin position="13"/>
        <end position="246"/>
    </location>
</feature>
<dbReference type="Pfam" id="PF19305">
    <property type="entry name" value="MmgE_PrpD_C"/>
    <property type="match status" value="1"/>
</dbReference>
<proteinExistence type="inferred from homology"/>
<dbReference type="Gene3D" id="1.10.4100.10">
    <property type="entry name" value="2-methylcitrate dehydratase PrpD"/>
    <property type="match status" value="1"/>
</dbReference>
<dbReference type="GO" id="GO:0016829">
    <property type="term" value="F:lyase activity"/>
    <property type="evidence" value="ECO:0007669"/>
    <property type="project" value="InterPro"/>
</dbReference>
<comment type="caution">
    <text evidence="4">The sequence shown here is derived from an EMBL/GenBank/DDBJ whole genome shotgun (WGS) entry which is preliminary data.</text>
</comment>
<evidence type="ECO:0000313" key="5">
    <source>
        <dbReference type="Proteomes" id="UP000484381"/>
    </source>
</evidence>
<evidence type="ECO:0000259" key="2">
    <source>
        <dbReference type="Pfam" id="PF03972"/>
    </source>
</evidence>